<dbReference type="AlphaFoldDB" id="A0AAJ7CER5"/>
<feature type="domain" description="Ig-like" evidence="2">
    <location>
        <begin position="78"/>
        <end position="184"/>
    </location>
</feature>
<dbReference type="PROSITE" id="PS50835">
    <property type="entry name" value="IG_LIKE"/>
    <property type="match status" value="2"/>
</dbReference>
<dbReference type="GO" id="GO:0032589">
    <property type="term" value="C:neuron projection membrane"/>
    <property type="evidence" value="ECO:0007669"/>
    <property type="project" value="TreeGrafter"/>
</dbReference>
<dbReference type="InterPro" id="IPR003599">
    <property type="entry name" value="Ig_sub"/>
</dbReference>
<dbReference type="KEGG" id="ccin:107273986"/>
<accession>A0AAJ7CER5</accession>
<evidence type="ECO:0000313" key="6">
    <source>
        <dbReference type="RefSeq" id="XP_024947051.1"/>
    </source>
</evidence>
<sequence length="333" mass="37775">MPSGAAWGSRLFLVLTMTTIVIANYHRQRDNSIYREHYSDNVRMQNTARAQVSEENGVQLPPMKLPHLRHHHVTHWGPYFENAEGEGISESQTVALHLGTSALLDCRVAMLADKMVMWMRRSTDGVSLLTVGKNTYSSDPRYSLNFQYPNNWRLAISSVQKEDHGQYVCQVSTHPPRMLNTEVTVLAPDIKILDEASHEVRDRYYKTGSGIELSCIVRPSQPGSIVPHPTWKKNGEMLPDHVSVYRINGSNEELVTRFKIERAEKTDSGVYTCSLGQFSTTMVQLHVLNGEKQAAVHHDQWNAARTNYHESRNTLFTILTAFLFLQASSTYSL</sequence>
<evidence type="ECO:0000313" key="3">
    <source>
        <dbReference type="Proteomes" id="UP000694920"/>
    </source>
</evidence>
<dbReference type="RefSeq" id="XP_015608184.1">
    <property type="nucleotide sequence ID" value="XM_015752698.2"/>
</dbReference>
<reference evidence="4 5" key="1">
    <citation type="submission" date="2025-04" db="UniProtKB">
        <authorList>
            <consortium name="RefSeq"/>
        </authorList>
    </citation>
    <scope>IDENTIFICATION</scope>
</reference>
<dbReference type="InterPro" id="IPR013098">
    <property type="entry name" value="Ig_I-set"/>
</dbReference>
<dbReference type="Pfam" id="PF07686">
    <property type="entry name" value="V-set"/>
    <property type="match status" value="1"/>
</dbReference>
<proteinExistence type="predicted"/>
<dbReference type="Pfam" id="PF07679">
    <property type="entry name" value="I-set"/>
    <property type="match status" value="1"/>
</dbReference>
<dbReference type="RefSeq" id="XP_024947054.1">
    <property type="nucleotide sequence ID" value="XM_025091286.1"/>
</dbReference>
<dbReference type="CDD" id="cd00096">
    <property type="entry name" value="Ig"/>
    <property type="match status" value="1"/>
</dbReference>
<dbReference type="InterPro" id="IPR007110">
    <property type="entry name" value="Ig-like_dom"/>
</dbReference>
<keyword evidence="3" id="KW-1185">Reference proteome</keyword>
<evidence type="ECO:0000313" key="4">
    <source>
        <dbReference type="RefSeq" id="XP_015608184.1"/>
    </source>
</evidence>
<dbReference type="SMART" id="SM00408">
    <property type="entry name" value="IGc2"/>
    <property type="match status" value="2"/>
</dbReference>
<evidence type="ECO:0000313" key="9">
    <source>
        <dbReference type="RefSeq" id="XP_024947054.1"/>
    </source>
</evidence>
<dbReference type="RefSeq" id="XP_024947053.1">
    <property type="nucleotide sequence ID" value="XM_025091285.1"/>
</dbReference>
<name>A0AAJ7CER5_CEPCN</name>
<dbReference type="InterPro" id="IPR013783">
    <property type="entry name" value="Ig-like_fold"/>
</dbReference>
<evidence type="ECO:0000313" key="8">
    <source>
        <dbReference type="RefSeq" id="XP_024947053.1"/>
    </source>
</evidence>
<evidence type="ECO:0000313" key="7">
    <source>
        <dbReference type="RefSeq" id="XP_024947052.1"/>
    </source>
</evidence>
<dbReference type="FunFam" id="2.60.40.10:FF:001606">
    <property type="entry name" value="uncharacterized protein LOC108091111"/>
    <property type="match status" value="1"/>
</dbReference>
<evidence type="ECO:0000256" key="1">
    <source>
        <dbReference type="SAM" id="SignalP"/>
    </source>
</evidence>
<dbReference type="InterPro" id="IPR013106">
    <property type="entry name" value="Ig_V-set"/>
</dbReference>
<evidence type="ECO:0000313" key="5">
    <source>
        <dbReference type="RefSeq" id="XP_015608185.1"/>
    </source>
</evidence>
<dbReference type="GeneID" id="107273986"/>
<dbReference type="RefSeq" id="XP_015608185.1">
    <property type="nucleotide sequence ID" value="XM_015752699.2"/>
</dbReference>
<keyword evidence="1" id="KW-0732">Signal</keyword>
<feature type="chain" id="PRO_5044708715" evidence="1">
    <location>
        <begin position="24"/>
        <end position="333"/>
    </location>
</feature>
<dbReference type="InterPro" id="IPR036179">
    <property type="entry name" value="Ig-like_dom_sf"/>
</dbReference>
<dbReference type="RefSeq" id="XP_024947052.1">
    <property type="nucleotide sequence ID" value="XM_025091284.1"/>
</dbReference>
<dbReference type="PANTHER" id="PTHR23279:SF3">
    <property type="entry name" value="DEFECTIVE PROBOSCIS EXTENSION RESPONSE 18"/>
    <property type="match status" value="1"/>
</dbReference>
<dbReference type="GO" id="GO:0050808">
    <property type="term" value="P:synapse organization"/>
    <property type="evidence" value="ECO:0007669"/>
    <property type="project" value="TreeGrafter"/>
</dbReference>
<dbReference type="Gene3D" id="2.60.40.10">
    <property type="entry name" value="Immunoglobulins"/>
    <property type="match status" value="2"/>
</dbReference>
<gene>
    <name evidence="4 5 6 7 8 9" type="primary">LOC107273986</name>
</gene>
<organism evidence="3 4">
    <name type="scientific">Cephus cinctus</name>
    <name type="common">Wheat stem sawfly</name>
    <dbReference type="NCBI Taxonomy" id="211228"/>
    <lineage>
        <taxon>Eukaryota</taxon>
        <taxon>Metazoa</taxon>
        <taxon>Ecdysozoa</taxon>
        <taxon>Arthropoda</taxon>
        <taxon>Hexapoda</taxon>
        <taxon>Insecta</taxon>
        <taxon>Pterygota</taxon>
        <taxon>Neoptera</taxon>
        <taxon>Endopterygota</taxon>
        <taxon>Hymenoptera</taxon>
        <taxon>Cephoidea</taxon>
        <taxon>Cephidae</taxon>
        <taxon>Cephus</taxon>
    </lineage>
</organism>
<dbReference type="SMART" id="SM00409">
    <property type="entry name" value="IG"/>
    <property type="match status" value="2"/>
</dbReference>
<feature type="signal peptide" evidence="1">
    <location>
        <begin position="1"/>
        <end position="23"/>
    </location>
</feature>
<dbReference type="InterPro" id="IPR003598">
    <property type="entry name" value="Ig_sub2"/>
</dbReference>
<dbReference type="PANTHER" id="PTHR23279">
    <property type="entry name" value="DEFECTIVE PROBOSCIS EXTENSION RESPONSE DPR -RELATED"/>
    <property type="match status" value="1"/>
</dbReference>
<dbReference type="SUPFAM" id="SSF48726">
    <property type="entry name" value="Immunoglobulin"/>
    <property type="match status" value="2"/>
</dbReference>
<dbReference type="InterPro" id="IPR037448">
    <property type="entry name" value="Zig-8"/>
</dbReference>
<protein>
    <submittedName>
        <fullName evidence="4 5">Zwei Ig domain protein zig-8 isoform X1</fullName>
    </submittedName>
</protein>
<evidence type="ECO:0000259" key="2">
    <source>
        <dbReference type="PROSITE" id="PS50835"/>
    </source>
</evidence>
<dbReference type="Proteomes" id="UP000694920">
    <property type="component" value="Unplaced"/>
</dbReference>
<feature type="domain" description="Ig-like" evidence="2">
    <location>
        <begin position="188"/>
        <end position="284"/>
    </location>
</feature>
<dbReference type="RefSeq" id="XP_024947051.1">
    <property type="nucleotide sequence ID" value="XM_025091283.1"/>
</dbReference>